<gene>
    <name evidence="2" type="ORF">WH47_04011</name>
</gene>
<feature type="chain" id="PRO_5005574798" evidence="1">
    <location>
        <begin position="25"/>
        <end position="54"/>
    </location>
</feature>
<accession>A0A0L7QUD4</accession>
<feature type="signal peptide" evidence="1">
    <location>
        <begin position="1"/>
        <end position="24"/>
    </location>
</feature>
<keyword evidence="3" id="KW-1185">Reference proteome</keyword>
<organism evidence="2 3">
    <name type="scientific">Habropoda laboriosa</name>
    <dbReference type="NCBI Taxonomy" id="597456"/>
    <lineage>
        <taxon>Eukaryota</taxon>
        <taxon>Metazoa</taxon>
        <taxon>Ecdysozoa</taxon>
        <taxon>Arthropoda</taxon>
        <taxon>Hexapoda</taxon>
        <taxon>Insecta</taxon>
        <taxon>Pterygota</taxon>
        <taxon>Neoptera</taxon>
        <taxon>Endopterygota</taxon>
        <taxon>Hymenoptera</taxon>
        <taxon>Apocrita</taxon>
        <taxon>Aculeata</taxon>
        <taxon>Apoidea</taxon>
        <taxon>Anthophila</taxon>
        <taxon>Apidae</taxon>
        <taxon>Habropoda</taxon>
    </lineage>
</organism>
<sequence>MYCAFTRCWLVSVYVLTLFHPVMPESWAVGESSYKVYNSDARIVGRGRKQLPPL</sequence>
<dbReference type="Proteomes" id="UP000053825">
    <property type="component" value="Unassembled WGS sequence"/>
</dbReference>
<protein>
    <submittedName>
        <fullName evidence="2">Uncharacterized protein</fullName>
    </submittedName>
</protein>
<reference evidence="2 3" key="1">
    <citation type="submission" date="2015-07" db="EMBL/GenBank/DDBJ databases">
        <title>The genome of Habropoda laboriosa.</title>
        <authorList>
            <person name="Pan H."/>
            <person name="Kapheim K."/>
        </authorList>
    </citation>
    <scope>NUCLEOTIDE SEQUENCE [LARGE SCALE GENOMIC DNA]</scope>
    <source>
        <strain evidence="2">0110345459</strain>
    </source>
</reference>
<dbReference type="EMBL" id="KQ414735">
    <property type="protein sequence ID" value="KOC62253.1"/>
    <property type="molecule type" value="Genomic_DNA"/>
</dbReference>
<evidence type="ECO:0000313" key="2">
    <source>
        <dbReference type="EMBL" id="KOC62253.1"/>
    </source>
</evidence>
<dbReference type="AlphaFoldDB" id="A0A0L7QUD4"/>
<proteinExistence type="predicted"/>
<keyword evidence="1" id="KW-0732">Signal</keyword>
<evidence type="ECO:0000256" key="1">
    <source>
        <dbReference type="SAM" id="SignalP"/>
    </source>
</evidence>
<name>A0A0L7QUD4_9HYME</name>
<evidence type="ECO:0000313" key="3">
    <source>
        <dbReference type="Proteomes" id="UP000053825"/>
    </source>
</evidence>